<dbReference type="Proteomes" id="UP000256899">
    <property type="component" value="Unassembled WGS sequence"/>
</dbReference>
<dbReference type="InterPro" id="IPR010657">
    <property type="entry name" value="ImpA_N"/>
</dbReference>
<dbReference type="Pfam" id="PF06812">
    <property type="entry name" value="ImpA_N"/>
    <property type="match status" value="1"/>
</dbReference>
<feature type="compositionally biased region" description="Low complexity" evidence="1">
    <location>
        <begin position="431"/>
        <end position="448"/>
    </location>
</feature>
<organism evidence="3 4">
    <name type="scientific">Thalassotalea euphylliae</name>
    <dbReference type="NCBI Taxonomy" id="1655234"/>
    <lineage>
        <taxon>Bacteria</taxon>
        <taxon>Pseudomonadati</taxon>
        <taxon>Pseudomonadota</taxon>
        <taxon>Gammaproteobacteria</taxon>
        <taxon>Alteromonadales</taxon>
        <taxon>Colwelliaceae</taxon>
        <taxon>Thalassotalea</taxon>
    </lineage>
</organism>
<dbReference type="EMBL" id="QUOT01000001">
    <property type="protein sequence ID" value="REL30704.1"/>
    <property type="molecule type" value="Genomic_DNA"/>
</dbReference>
<evidence type="ECO:0000313" key="3">
    <source>
        <dbReference type="EMBL" id="REL30704.1"/>
    </source>
</evidence>
<dbReference type="InterPro" id="IPR017740">
    <property type="entry name" value="TssA-like"/>
</dbReference>
<gene>
    <name evidence="3" type="ORF">DXX94_08235</name>
</gene>
<dbReference type="AlphaFoldDB" id="A0A3E0U1V9"/>
<dbReference type="RefSeq" id="WP_116015108.1">
    <property type="nucleotide sequence ID" value="NZ_QUOT01000001.1"/>
</dbReference>
<keyword evidence="4" id="KW-1185">Reference proteome</keyword>
<protein>
    <recommendedName>
        <fullName evidence="2">ImpA N-terminal domain-containing protein</fullName>
    </recommendedName>
</protein>
<evidence type="ECO:0000259" key="2">
    <source>
        <dbReference type="Pfam" id="PF06812"/>
    </source>
</evidence>
<feature type="region of interest" description="Disordered" evidence="1">
    <location>
        <begin position="405"/>
        <end position="448"/>
    </location>
</feature>
<evidence type="ECO:0000313" key="4">
    <source>
        <dbReference type="Proteomes" id="UP000256899"/>
    </source>
</evidence>
<evidence type="ECO:0000256" key="1">
    <source>
        <dbReference type="SAM" id="MobiDB-lite"/>
    </source>
</evidence>
<feature type="domain" description="ImpA N-terminal" evidence="2">
    <location>
        <begin position="12"/>
        <end position="125"/>
    </location>
</feature>
<comment type="caution">
    <text evidence="3">The sequence shown here is derived from an EMBL/GenBank/DDBJ whole genome shotgun (WGS) entry which is preliminary data.</text>
</comment>
<sequence>MLLFSDGDTLTSGDYLKADRSKYRELRNLLNVAQASLRKLVETTESLSDKALQQTNAASWEDLQVACQSALQNQSRDIEIFCWWLAALAYKRSDMSLLEQGLEDFVFAVTSLGDTIHPQLPEKKLTGYDENQAKLKQCENQTRPLEQLIGDNPNSGLLSIPLMAFPFLDDYALRNYLSDKKSGNTESVKAEFTASALSRYDELKARYERILSIDSKIAVIQQCINDYRFEVSKEAAIGDKLQPLGFSFVRDNLKQLKSMYLYFCPKLETLEEPDSQESLEPATQNVADDQTSLEQHQPTRTSSSSVTTQQAAAVETSSRAYTREDALADLNRIAVFFKKTEPHNPIPYLLARAIKWGNMSFSELMTELVSKDSPVLAEISKLTGVDSDINTLLNNDVALPTAEVEQPKPAAQTQAPVEAIAASTPQVSPVEPTQTSQPTSESQSGSLW</sequence>
<dbReference type="PANTHER" id="PTHR37951:SF1">
    <property type="entry name" value="TYPE VI SECRETION SYSTEM COMPONENT TSSA1"/>
    <property type="match status" value="1"/>
</dbReference>
<feature type="compositionally biased region" description="Polar residues" evidence="1">
    <location>
        <begin position="278"/>
        <end position="300"/>
    </location>
</feature>
<dbReference type="PANTHER" id="PTHR37951">
    <property type="entry name" value="CYTOPLASMIC PROTEIN-RELATED"/>
    <property type="match status" value="1"/>
</dbReference>
<feature type="region of interest" description="Disordered" evidence="1">
    <location>
        <begin position="273"/>
        <end position="310"/>
    </location>
</feature>
<accession>A0A3E0U1V9</accession>
<reference evidence="4" key="1">
    <citation type="submission" date="2018-08" db="EMBL/GenBank/DDBJ databases">
        <title>Thalassotalea euphylliae genome.</title>
        <authorList>
            <person name="Summers S."/>
            <person name="Rice S.A."/>
            <person name="Freckelton M.L."/>
            <person name="Nedved B.T."/>
            <person name="Hadfield M.G."/>
        </authorList>
    </citation>
    <scope>NUCLEOTIDE SEQUENCE [LARGE SCALE GENOMIC DNA]</scope>
    <source>
        <strain evidence="4">H3</strain>
    </source>
</reference>
<feature type="compositionally biased region" description="Low complexity" evidence="1">
    <location>
        <begin position="301"/>
        <end position="310"/>
    </location>
</feature>
<proteinExistence type="predicted"/>
<name>A0A3E0U1V9_9GAMM</name>